<sequence length="118" mass="13171">MDMPTIKDALDIIGKLTVAEQESLKTMLLSPAFVKSLNIEDFVAKERFANGRVCPLCGCIHVVRNGHRKDGTQRYVCKDCGKSFVIATNSIVSGTRKDLSVWEQYIDCMMNGLSIRKT</sequence>
<comment type="caution">
    <text evidence="2">The sequence shown here is derived from an EMBL/GenBank/DDBJ whole genome shotgun (WGS) entry which is preliminary data.</text>
</comment>
<feature type="domain" description="Transposase zinc-ribbon" evidence="1">
    <location>
        <begin position="40"/>
        <end position="82"/>
    </location>
</feature>
<name>K1TBF9_9ZZZZ</name>
<dbReference type="AlphaFoldDB" id="K1TBF9"/>
<proteinExistence type="predicted"/>
<reference evidence="2" key="1">
    <citation type="journal article" date="2013" name="Environ. Microbiol.">
        <title>Microbiota from the distal guts of lean and obese adolescents exhibit partial functional redundancy besides clear differences in community structure.</title>
        <authorList>
            <person name="Ferrer M."/>
            <person name="Ruiz A."/>
            <person name="Lanza F."/>
            <person name="Haange S.B."/>
            <person name="Oberbach A."/>
            <person name="Till H."/>
            <person name="Bargiela R."/>
            <person name="Campoy C."/>
            <person name="Segura M.T."/>
            <person name="Richter M."/>
            <person name="von Bergen M."/>
            <person name="Seifert J."/>
            <person name="Suarez A."/>
        </authorList>
    </citation>
    <scope>NUCLEOTIDE SEQUENCE</scope>
</reference>
<dbReference type="EMBL" id="AJWY01006380">
    <property type="protein sequence ID" value="EKC67013.1"/>
    <property type="molecule type" value="Genomic_DNA"/>
</dbReference>
<organism evidence="2">
    <name type="scientific">human gut metagenome</name>
    <dbReference type="NCBI Taxonomy" id="408170"/>
    <lineage>
        <taxon>unclassified sequences</taxon>
        <taxon>metagenomes</taxon>
        <taxon>organismal metagenomes</taxon>
    </lineage>
</organism>
<accession>K1TBF9</accession>
<feature type="non-terminal residue" evidence="2">
    <location>
        <position position="118"/>
    </location>
</feature>
<dbReference type="Pfam" id="PF12760">
    <property type="entry name" value="Zn_ribbon_IS1595"/>
    <property type="match status" value="1"/>
</dbReference>
<gene>
    <name evidence="2" type="ORF">LEA_09519</name>
</gene>
<dbReference type="InterPro" id="IPR024442">
    <property type="entry name" value="Transposase_Zn_ribbon"/>
</dbReference>
<protein>
    <submittedName>
        <fullName evidence="2">Transposase</fullName>
    </submittedName>
</protein>
<evidence type="ECO:0000313" key="2">
    <source>
        <dbReference type="EMBL" id="EKC67013.1"/>
    </source>
</evidence>
<evidence type="ECO:0000259" key="1">
    <source>
        <dbReference type="Pfam" id="PF12760"/>
    </source>
</evidence>